<feature type="compositionally biased region" description="Basic and acidic residues" evidence="2">
    <location>
        <begin position="763"/>
        <end position="773"/>
    </location>
</feature>
<sequence length="1036" mass="116922">MFPKTSKRRTPSHEKKGSSPDLLPSIMGAFDELSGRSCIEKSTQSSTCPRRIFQVNNFNLSPNVKKIIANIPDDETAAAQQEIYHQKRLSRISLGSKKTSPEIRSTENLEKLTVSLQKILCNLSDSVDGRRCGGGGVRVDESAEDEEESVLMKSAAATKPRHLCHSKSASSGFESEEFDTNNKPLGSYMHKSPSGIASRTPVGRKNMGKYLQIPSESTNSTLSSEVSRPVSLTSLGSCSSSGSSGLHQQGSAYLASAESLDSDVEPTGSQGSADSGISDSTTTMSPELRVLQEVLDTESVYVQDLRQVIEGYLEPWRTECQIQGQLNHLFSNIEEIYRFNKSFLQHLLSANCDPSQIANVFLQNDSGFSIYTVYCTDYPRTMNVLTELTSDEKTAVLFRERQTALGHALPLGSYLLKPVQRILKYHLLLQRLSKQCESKHKPTVDLALATMTSVAAHINTMKRKHEEAVRIQEIQSQLYGWNGPDLTALGELIAEGTFRVGGARGRRHVFLFDKLLLMAKSKPDGAFAYKTHIMCSNLMLVEQIRGEPLCFHVLPFDNPRLQCTLRARTLQIKKDWTQQIKRVILENYTAVIPMHARQLVMELGQEVEETPEDEGNEKWSPIKQHSTPQYLERRSRVRKTRDFTKRRAASQDRPFQLGSWRRKSDPSGIQFYNTKTMPKKISKIKKAKECATVFYTDLSDSENCDMIGASIDSLNVIKERGKSYEDLEEAKTEQQTKNIAQVVNDLLMSNEEFQKRLQRQRSRRESAEEKLSKSDSLPRSFQLNQQSQPTCSLTISESTTSLQEKIPEIEENDSRTTEDYPEHKIYRKSKIRTSLIQKFRVILSEEQKKTKSPTYKQGSKSMGAKIANPDYADPQKLFPNPLEANTHTAEPTNLMISDLDMDMTINETEVLKELDKRLSQNSQISLCKSSHNDSSNSKEIFNSSHNSDSYYESLLEKSLNDEEKNIEKSDSFRSAVRPQSTTSYLKHQEALSRTPPPPIPTKPKYLSKKSTKVDNKNCGNSEHLKGWVKTMVDRFE</sequence>
<dbReference type="SMART" id="SM00325">
    <property type="entry name" value="RhoGEF"/>
    <property type="match status" value="1"/>
</dbReference>
<dbReference type="Pfam" id="PF22697">
    <property type="entry name" value="SOS1_NGEF_PH"/>
    <property type="match status" value="1"/>
</dbReference>
<dbReference type="Proteomes" id="UP000695000">
    <property type="component" value="Unplaced"/>
</dbReference>
<dbReference type="PROSITE" id="PS50003">
    <property type="entry name" value="PH_DOMAIN"/>
    <property type="match status" value="1"/>
</dbReference>
<evidence type="ECO:0000313" key="5">
    <source>
        <dbReference type="Proteomes" id="UP000695000"/>
    </source>
</evidence>
<dbReference type="PROSITE" id="PS50010">
    <property type="entry name" value="DH_2"/>
    <property type="match status" value="1"/>
</dbReference>
<gene>
    <name evidence="6" type="primary">LOC108566062</name>
</gene>
<feature type="region of interest" description="Disordered" evidence="2">
    <location>
        <begin position="184"/>
        <end position="203"/>
    </location>
</feature>
<dbReference type="PANTHER" id="PTHR45924">
    <property type="entry name" value="FI17866P1"/>
    <property type="match status" value="1"/>
</dbReference>
<evidence type="ECO:0000259" key="4">
    <source>
        <dbReference type="PROSITE" id="PS50010"/>
    </source>
</evidence>
<feature type="domain" description="PH" evidence="3">
    <location>
        <begin position="485"/>
        <end position="585"/>
    </location>
</feature>
<keyword evidence="5" id="KW-1185">Reference proteome</keyword>
<feature type="region of interest" description="Disordered" evidence="2">
    <location>
        <begin position="258"/>
        <end position="282"/>
    </location>
</feature>
<feature type="region of interest" description="Disordered" evidence="2">
    <location>
        <begin position="757"/>
        <end position="821"/>
    </location>
</feature>
<feature type="compositionally biased region" description="Polar residues" evidence="2">
    <location>
        <begin position="267"/>
        <end position="282"/>
    </location>
</feature>
<feature type="compositionally biased region" description="Basic residues" evidence="2">
    <location>
        <begin position="1"/>
        <end position="10"/>
    </location>
</feature>
<dbReference type="SUPFAM" id="SSF48065">
    <property type="entry name" value="DBL homology domain (DH-domain)"/>
    <property type="match status" value="1"/>
</dbReference>
<evidence type="ECO:0000259" key="3">
    <source>
        <dbReference type="PROSITE" id="PS50003"/>
    </source>
</evidence>
<evidence type="ECO:0000313" key="6">
    <source>
        <dbReference type="RefSeq" id="XP_017781252.1"/>
    </source>
</evidence>
<evidence type="ECO:0000256" key="2">
    <source>
        <dbReference type="SAM" id="MobiDB-lite"/>
    </source>
</evidence>
<dbReference type="InterPro" id="IPR000219">
    <property type="entry name" value="DH_dom"/>
</dbReference>
<evidence type="ECO:0000256" key="1">
    <source>
        <dbReference type="ARBA" id="ARBA00022553"/>
    </source>
</evidence>
<dbReference type="SMART" id="SM00233">
    <property type="entry name" value="PH"/>
    <property type="match status" value="1"/>
</dbReference>
<dbReference type="InterPro" id="IPR043324">
    <property type="entry name" value="PH_PLEKHG1_G2_G3"/>
</dbReference>
<feature type="region of interest" description="Disordered" evidence="2">
    <location>
        <begin position="965"/>
        <end position="1018"/>
    </location>
</feature>
<feature type="compositionally biased region" description="Basic and acidic residues" evidence="2">
    <location>
        <begin position="805"/>
        <end position="821"/>
    </location>
</feature>
<reference evidence="6" key="1">
    <citation type="submission" date="2025-08" db="UniProtKB">
        <authorList>
            <consortium name="RefSeq"/>
        </authorList>
    </citation>
    <scope>IDENTIFICATION</scope>
    <source>
        <tissue evidence="6">Whole Larva</tissue>
    </source>
</reference>
<dbReference type="InterPro" id="IPR055251">
    <property type="entry name" value="SOS1_NGEF_PH"/>
</dbReference>
<dbReference type="SUPFAM" id="SSF50729">
    <property type="entry name" value="PH domain-like"/>
    <property type="match status" value="1"/>
</dbReference>
<dbReference type="CDD" id="cd13243">
    <property type="entry name" value="PH_PLEKHG1_G2_G3"/>
    <property type="match status" value="1"/>
</dbReference>
<dbReference type="GeneID" id="108566062"/>
<feature type="domain" description="DH" evidence="4">
    <location>
        <begin position="286"/>
        <end position="461"/>
    </location>
</feature>
<feature type="region of interest" description="Disordered" evidence="2">
    <location>
        <begin position="1"/>
        <end position="26"/>
    </location>
</feature>
<dbReference type="RefSeq" id="XP_017781252.1">
    <property type="nucleotide sequence ID" value="XM_017925763.1"/>
</dbReference>
<organism evidence="5 6">
    <name type="scientific">Nicrophorus vespilloides</name>
    <name type="common">Boreal carrion beetle</name>
    <dbReference type="NCBI Taxonomy" id="110193"/>
    <lineage>
        <taxon>Eukaryota</taxon>
        <taxon>Metazoa</taxon>
        <taxon>Ecdysozoa</taxon>
        <taxon>Arthropoda</taxon>
        <taxon>Hexapoda</taxon>
        <taxon>Insecta</taxon>
        <taxon>Pterygota</taxon>
        <taxon>Neoptera</taxon>
        <taxon>Endopterygota</taxon>
        <taxon>Coleoptera</taxon>
        <taxon>Polyphaga</taxon>
        <taxon>Staphyliniformia</taxon>
        <taxon>Silphidae</taxon>
        <taxon>Nicrophorinae</taxon>
        <taxon>Nicrophorus</taxon>
    </lineage>
</organism>
<dbReference type="Gene3D" id="2.30.29.30">
    <property type="entry name" value="Pleckstrin-homology domain (PH domain)/Phosphotyrosine-binding domain (PTB)"/>
    <property type="match status" value="1"/>
</dbReference>
<dbReference type="CDD" id="cd00160">
    <property type="entry name" value="RhoGEF"/>
    <property type="match status" value="1"/>
</dbReference>
<proteinExistence type="predicted"/>
<feature type="compositionally biased region" description="Polar residues" evidence="2">
    <location>
        <begin position="774"/>
        <end position="803"/>
    </location>
</feature>
<dbReference type="Gene3D" id="1.20.900.10">
    <property type="entry name" value="Dbl homology (DH) domain"/>
    <property type="match status" value="1"/>
</dbReference>
<dbReference type="InterPro" id="IPR011993">
    <property type="entry name" value="PH-like_dom_sf"/>
</dbReference>
<feature type="region of interest" description="Disordered" evidence="2">
    <location>
        <begin position="926"/>
        <end position="945"/>
    </location>
</feature>
<dbReference type="Pfam" id="PF00621">
    <property type="entry name" value="RhoGEF"/>
    <property type="match status" value="1"/>
</dbReference>
<name>A0ABM1N352_NICVS</name>
<dbReference type="InterPro" id="IPR001849">
    <property type="entry name" value="PH_domain"/>
</dbReference>
<dbReference type="InterPro" id="IPR035899">
    <property type="entry name" value="DBL_dom_sf"/>
</dbReference>
<accession>A0ABM1N352</accession>
<dbReference type="PANTHER" id="PTHR45924:SF2">
    <property type="entry name" value="FI17866P1"/>
    <property type="match status" value="1"/>
</dbReference>
<protein>
    <submittedName>
        <fullName evidence="6">Pleckstrin homology domain-containing family G member 3 isoform X1</fullName>
    </submittedName>
</protein>
<keyword evidence="1" id="KW-0597">Phosphoprotein</keyword>